<dbReference type="Proteomes" id="UP000054359">
    <property type="component" value="Unassembled WGS sequence"/>
</dbReference>
<dbReference type="AlphaFoldDB" id="A0A087TBH9"/>
<gene>
    <name evidence="2" type="ORF">X975_19769</name>
</gene>
<keyword evidence="1" id="KW-0812">Transmembrane</keyword>
<feature type="transmembrane region" description="Helical" evidence="1">
    <location>
        <begin position="80"/>
        <end position="108"/>
    </location>
</feature>
<organism evidence="2 3">
    <name type="scientific">Stegodyphus mimosarum</name>
    <name type="common">African social velvet spider</name>
    <dbReference type="NCBI Taxonomy" id="407821"/>
    <lineage>
        <taxon>Eukaryota</taxon>
        <taxon>Metazoa</taxon>
        <taxon>Ecdysozoa</taxon>
        <taxon>Arthropoda</taxon>
        <taxon>Chelicerata</taxon>
        <taxon>Arachnida</taxon>
        <taxon>Araneae</taxon>
        <taxon>Araneomorphae</taxon>
        <taxon>Entelegynae</taxon>
        <taxon>Eresoidea</taxon>
        <taxon>Eresidae</taxon>
        <taxon>Stegodyphus</taxon>
    </lineage>
</organism>
<accession>A0A087TBH9</accession>
<evidence type="ECO:0000256" key="1">
    <source>
        <dbReference type="SAM" id="Phobius"/>
    </source>
</evidence>
<evidence type="ECO:0000313" key="2">
    <source>
        <dbReference type="EMBL" id="KFM62468.1"/>
    </source>
</evidence>
<proteinExistence type="predicted"/>
<name>A0A087TBH9_STEMI</name>
<keyword evidence="1" id="KW-1133">Transmembrane helix</keyword>
<keyword evidence="1" id="KW-0472">Membrane</keyword>
<feature type="transmembrane region" description="Helical" evidence="1">
    <location>
        <begin position="136"/>
        <end position="155"/>
    </location>
</feature>
<protein>
    <submittedName>
        <fullName evidence="2">Uncharacterized protein</fullName>
    </submittedName>
</protein>
<feature type="non-terminal residue" evidence="2">
    <location>
        <position position="169"/>
    </location>
</feature>
<reference evidence="2 3" key="1">
    <citation type="submission" date="2013-11" db="EMBL/GenBank/DDBJ databases">
        <title>Genome sequencing of Stegodyphus mimosarum.</title>
        <authorList>
            <person name="Bechsgaard J."/>
        </authorList>
    </citation>
    <scope>NUCLEOTIDE SEQUENCE [LARGE SCALE GENOMIC DNA]</scope>
</reference>
<evidence type="ECO:0000313" key="3">
    <source>
        <dbReference type="Proteomes" id="UP000054359"/>
    </source>
</evidence>
<sequence>MNEGLIASNYECPTCDERMGLYERKSAVLDGFEWRCRKKGVNAHDVCRSIRKNLWFSKSKLSMHDILHITKMWFGRSIPLYSLAAIVSATFYLKYISLISVTFTHIFITYSPYPTVFTCRHFVVPWRIFFSLSPRVWALLGFYQMTLMAICRVYLNVTLMSQIMKVSHK</sequence>
<dbReference type="EMBL" id="KK114449">
    <property type="protein sequence ID" value="KFM62468.1"/>
    <property type="molecule type" value="Genomic_DNA"/>
</dbReference>
<keyword evidence="3" id="KW-1185">Reference proteome</keyword>